<accession>A0A7W9ENC1</accession>
<dbReference type="Proteomes" id="UP000555546">
    <property type="component" value="Unassembled WGS sequence"/>
</dbReference>
<evidence type="ECO:0000313" key="1">
    <source>
        <dbReference type="EMBL" id="MBB5704322.1"/>
    </source>
</evidence>
<protein>
    <submittedName>
        <fullName evidence="1">Uncharacterized protein</fullName>
    </submittedName>
</protein>
<gene>
    <name evidence="1" type="ORF">FHS76_004239</name>
</gene>
<sequence length="59" mass="6946">MPRQKPPRERAARALCELHNNPPDIKFEGRPMWESYLDEVDTVLKAALTPEEWERIKGE</sequence>
<dbReference type="RefSeq" id="WP_183657566.1">
    <property type="nucleotide sequence ID" value="NZ_JACIJG010000027.1"/>
</dbReference>
<organism evidence="1 2">
    <name type="scientific">Brucella daejeonensis</name>
    <dbReference type="NCBI Taxonomy" id="659015"/>
    <lineage>
        <taxon>Bacteria</taxon>
        <taxon>Pseudomonadati</taxon>
        <taxon>Pseudomonadota</taxon>
        <taxon>Alphaproteobacteria</taxon>
        <taxon>Hyphomicrobiales</taxon>
        <taxon>Brucellaceae</taxon>
        <taxon>Brucella/Ochrobactrum group</taxon>
        <taxon>Brucella</taxon>
    </lineage>
</organism>
<proteinExistence type="predicted"/>
<name>A0A7W9ENC1_9HYPH</name>
<reference evidence="1 2" key="1">
    <citation type="submission" date="2020-08" db="EMBL/GenBank/DDBJ databases">
        <title>Genomic Encyclopedia of Type Strains, Phase IV (KMG-IV): sequencing the most valuable type-strain genomes for metagenomic binning, comparative biology and taxonomic classification.</title>
        <authorList>
            <person name="Goeker M."/>
        </authorList>
    </citation>
    <scope>NUCLEOTIDE SEQUENCE [LARGE SCALE GENOMIC DNA]</scope>
    <source>
        <strain evidence="1 2">DSM 26944</strain>
    </source>
</reference>
<keyword evidence="2" id="KW-1185">Reference proteome</keyword>
<dbReference type="AlphaFoldDB" id="A0A7W9ENC1"/>
<evidence type="ECO:0000313" key="2">
    <source>
        <dbReference type="Proteomes" id="UP000555546"/>
    </source>
</evidence>
<comment type="caution">
    <text evidence="1">The sequence shown here is derived from an EMBL/GenBank/DDBJ whole genome shotgun (WGS) entry which is preliminary data.</text>
</comment>
<dbReference type="EMBL" id="JACIJG010000027">
    <property type="protein sequence ID" value="MBB5704322.1"/>
    <property type="molecule type" value="Genomic_DNA"/>
</dbReference>